<keyword evidence="8" id="KW-1185">Reference proteome</keyword>
<dbReference type="GO" id="GO:0016020">
    <property type="term" value="C:membrane"/>
    <property type="evidence" value="ECO:0007669"/>
    <property type="project" value="UniProtKB-SubCell"/>
</dbReference>
<feature type="transmembrane region" description="Helical" evidence="7">
    <location>
        <begin position="455"/>
        <end position="478"/>
    </location>
</feature>
<keyword evidence="5 7" id="KW-0472">Membrane</keyword>
<name>A0A0N4ZBT2_PARTI</name>
<evidence type="ECO:0000256" key="2">
    <source>
        <dbReference type="ARBA" id="ARBA00010487"/>
    </source>
</evidence>
<feature type="coiled-coil region" evidence="6">
    <location>
        <begin position="213"/>
        <end position="250"/>
    </location>
</feature>
<comment type="subcellular location">
    <subcellularLocation>
        <location evidence="1">Membrane</location>
        <topology evidence="1">Multi-pass membrane protein</topology>
    </subcellularLocation>
</comment>
<feature type="transmembrane region" description="Helical" evidence="7">
    <location>
        <begin position="6"/>
        <end position="21"/>
    </location>
</feature>
<dbReference type="Proteomes" id="UP000038045">
    <property type="component" value="Unplaced"/>
</dbReference>
<dbReference type="STRING" id="131310.A0A0N4ZBT2"/>
<dbReference type="PANTHER" id="PTHR21355:SF0">
    <property type="entry name" value="G-PROTEIN COUPLED RECEPTOR-ASSOCIATED PROTEIN LMBRD2"/>
    <property type="match status" value="1"/>
</dbReference>
<dbReference type="AlphaFoldDB" id="A0A0N4ZBT2"/>
<reference evidence="9" key="1">
    <citation type="submission" date="2017-02" db="UniProtKB">
        <authorList>
            <consortium name="WormBaseParasite"/>
        </authorList>
    </citation>
    <scope>IDENTIFICATION</scope>
</reference>
<feature type="transmembrane region" description="Helical" evidence="7">
    <location>
        <begin position="33"/>
        <end position="52"/>
    </location>
</feature>
<evidence type="ECO:0000256" key="5">
    <source>
        <dbReference type="ARBA" id="ARBA00023136"/>
    </source>
</evidence>
<feature type="transmembrane region" description="Helical" evidence="7">
    <location>
        <begin position="89"/>
        <end position="109"/>
    </location>
</feature>
<organism evidence="8 9">
    <name type="scientific">Parastrongyloides trichosuri</name>
    <name type="common">Possum-specific nematode worm</name>
    <dbReference type="NCBI Taxonomy" id="131310"/>
    <lineage>
        <taxon>Eukaryota</taxon>
        <taxon>Metazoa</taxon>
        <taxon>Ecdysozoa</taxon>
        <taxon>Nematoda</taxon>
        <taxon>Chromadorea</taxon>
        <taxon>Rhabditida</taxon>
        <taxon>Tylenchina</taxon>
        <taxon>Panagrolaimomorpha</taxon>
        <taxon>Strongyloidoidea</taxon>
        <taxon>Strongyloididae</taxon>
        <taxon>Parastrongyloides</taxon>
    </lineage>
</organism>
<keyword evidence="4 7" id="KW-1133">Transmembrane helix</keyword>
<dbReference type="InterPro" id="IPR051584">
    <property type="entry name" value="GPCR-associated_LMBR1"/>
</dbReference>
<feature type="transmembrane region" description="Helical" evidence="7">
    <location>
        <begin position="509"/>
        <end position="531"/>
    </location>
</feature>
<keyword evidence="3 7" id="KW-0812">Transmembrane</keyword>
<feature type="transmembrane region" description="Helical" evidence="7">
    <location>
        <begin position="414"/>
        <end position="435"/>
    </location>
</feature>
<feature type="transmembrane region" description="Helical" evidence="7">
    <location>
        <begin position="135"/>
        <end position="154"/>
    </location>
</feature>
<proteinExistence type="inferred from homology"/>
<protein>
    <submittedName>
        <fullName evidence="9">LMBR1 domain-containing protein 2</fullName>
    </submittedName>
</protein>
<feature type="transmembrane region" description="Helical" evidence="7">
    <location>
        <begin position="366"/>
        <end position="383"/>
    </location>
</feature>
<dbReference type="Pfam" id="PF04791">
    <property type="entry name" value="LMBR1"/>
    <property type="match status" value="1"/>
</dbReference>
<evidence type="ECO:0000256" key="1">
    <source>
        <dbReference type="ARBA" id="ARBA00004141"/>
    </source>
</evidence>
<dbReference type="PANTHER" id="PTHR21355">
    <property type="entry name" value="G-PROTEIN COUPLED RECEPTOR-ASSOCIATED PROTEIN LMBRD2"/>
    <property type="match status" value="1"/>
</dbReference>
<dbReference type="WBParaSite" id="PTRK_0000499100.1">
    <property type="protein sequence ID" value="PTRK_0000499100.1"/>
    <property type="gene ID" value="PTRK_0000499100"/>
</dbReference>
<dbReference type="InterPro" id="IPR006876">
    <property type="entry name" value="LMBR1-like_membr_prot"/>
</dbReference>
<evidence type="ECO:0000313" key="8">
    <source>
        <dbReference type="Proteomes" id="UP000038045"/>
    </source>
</evidence>
<evidence type="ECO:0000256" key="3">
    <source>
        <dbReference type="ARBA" id="ARBA00022692"/>
    </source>
</evidence>
<comment type="similarity">
    <text evidence="2">Belongs to the LIMR family.</text>
</comment>
<accession>A0A0N4ZBT2</accession>
<feature type="transmembrane region" description="Helical" evidence="7">
    <location>
        <begin position="166"/>
        <end position="189"/>
    </location>
</feature>
<keyword evidence="6" id="KW-0175">Coiled coil</keyword>
<evidence type="ECO:0000256" key="4">
    <source>
        <dbReference type="ARBA" id="ARBA00022989"/>
    </source>
</evidence>
<sequence>MATQLLIIQLLLVGILSAVLLNRYGNWRKQHKIVILLTFIGWYTSFIIIFILPLDVGITFYHKCVSEAVTNNRTQENCELPKGFVNDNILYNLWRIVYWSSQFLTWILLPLMQKYATAADFTVIQKLKSAIYNNAIYYLSYFVIFIFCLLYAISKGLTLNWEHIKTLAVTASNTWGLFLLVALLGYGLIEVPRKLWLISDSDYRLNKLYFSLLKIHQEKNEAEETTKEVYKEAKEVISVLRNENESVLKAKEIMKKFSPDLVKEIQALKSKTDFATIGLNSIDKGLVQNDLYLTRLNGKVIDAVHCYNRSNAKYNAKIKKIHFLEDIETAKRNNSFNNWKHDYLFKKYISLSPDILNLWYTHIKHWLIRLIALLSTTMTLIIMWSECTFFITTYQISIAALILSSIAEGNHYKYIQLLCVILISYLCLCAYYSLFKLKIYKYYHLDSNNQTDENSLLFSAILLCRLTPPICLNFLGMIHMDSHIMLAKNLPKIETQFTKLMGHLDVLPLIAKGINIYMPLTIVILCVATYMRAGTRFLHSIGIDQFMEDDEVTIDMVNTGRRIADLERRKYSNKNKNKKEKRDKKNEMVDNKNVNIELEPLINKEDNVSLIDFAKPESPILIEFDDNEKNINPHNIFDDL</sequence>
<evidence type="ECO:0000256" key="6">
    <source>
        <dbReference type="SAM" id="Coils"/>
    </source>
</evidence>
<evidence type="ECO:0000256" key="7">
    <source>
        <dbReference type="SAM" id="Phobius"/>
    </source>
</evidence>
<evidence type="ECO:0000313" key="9">
    <source>
        <dbReference type="WBParaSite" id="PTRK_0000499100.1"/>
    </source>
</evidence>